<evidence type="ECO:0000313" key="1">
    <source>
        <dbReference type="EMBL" id="KFF09054.1"/>
    </source>
</evidence>
<evidence type="ECO:0000313" key="2">
    <source>
        <dbReference type="Proteomes" id="UP000028703"/>
    </source>
</evidence>
<dbReference type="AlphaFoldDB" id="A0A085ZX90"/>
<dbReference type="RefSeq" id="WP_034700886.1">
    <property type="nucleotide sequence ID" value="NZ_JPRO01000001.1"/>
</dbReference>
<reference evidence="1 2" key="1">
    <citation type="submission" date="2014-07" db="EMBL/GenBank/DDBJ databases">
        <title>Genome of Chryseobacterium luteum DSM 18605.</title>
        <authorList>
            <person name="Stropko S.J."/>
            <person name="Pipes S.E."/>
            <person name="Newman J.D."/>
        </authorList>
    </citation>
    <scope>NUCLEOTIDE SEQUENCE [LARGE SCALE GENOMIC DNA]</scope>
    <source>
        <strain evidence="1 2">DSM 18605</strain>
    </source>
</reference>
<dbReference type="OrthoDB" id="676275at2"/>
<dbReference type="Proteomes" id="UP000028703">
    <property type="component" value="Unassembled WGS sequence"/>
</dbReference>
<dbReference type="eggNOG" id="ENOG502ZVJ9">
    <property type="taxonomic scope" value="Bacteria"/>
</dbReference>
<protein>
    <submittedName>
        <fullName evidence="1">Uncharacterized protein</fullName>
    </submittedName>
</protein>
<keyword evidence="2" id="KW-1185">Reference proteome</keyword>
<organism evidence="1 2">
    <name type="scientific">Chryseobacterium luteum</name>
    <dbReference type="NCBI Taxonomy" id="421531"/>
    <lineage>
        <taxon>Bacteria</taxon>
        <taxon>Pseudomonadati</taxon>
        <taxon>Bacteroidota</taxon>
        <taxon>Flavobacteriia</taxon>
        <taxon>Flavobacteriales</taxon>
        <taxon>Weeksellaceae</taxon>
        <taxon>Chryseobacterium group</taxon>
        <taxon>Chryseobacterium</taxon>
    </lineage>
</organism>
<accession>A0A085ZX90</accession>
<gene>
    <name evidence="1" type="ORF">IX38_00615</name>
</gene>
<dbReference type="STRING" id="421531.IX38_00615"/>
<name>A0A085ZX90_9FLAO</name>
<proteinExistence type="predicted"/>
<dbReference type="EMBL" id="JPRO01000001">
    <property type="protein sequence ID" value="KFF09054.1"/>
    <property type="molecule type" value="Genomic_DNA"/>
</dbReference>
<comment type="caution">
    <text evidence="1">The sequence shown here is derived from an EMBL/GenBank/DDBJ whole genome shotgun (WGS) entry which is preliminary data.</text>
</comment>
<sequence length="192" mass="23118">MKAIIIFIFLFTNLFSQNKFDYFDMELEIKGRENHGDVKCDTLYYLKNIDENTINETIKALNKYSRFKLKKGNGYLKITQNEKKYLISELEKLNHFEWDDNLFNKSKAVQIKDFNKVFHITNNLKNEEQIKMCSMIYTFSKPIYFRNNELCLILYQENHSAEEAFINFNVYKVSDTHIPTEEYASIFFIYKH</sequence>